<dbReference type="NCBIfam" id="TIGR00074">
    <property type="entry name" value="hypC_hupF"/>
    <property type="match status" value="1"/>
</dbReference>
<dbReference type="InterPro" id="IPR001109">
    <property type="entry name" value="Hydrogenase_HupF/HypC"/>
</dbReference>
<dbReference type="GO" id="GO:1902670">
    <property type="term" value="F:carbon dioxide binding"/>
    <property type="evidence" value="ECO:0007669"/>
    <property type="project" value="TreeGrafter"/>
</dbReference>
<dbReference type="PRINTS" id="PR00445">
    <property type="entry name" value="HUPFHYPC"/>
</dbReference>
<protein>
    <submittedName>
        <fullName evidence="2">HypC/HybG/HupF family hydrogenase formation chaperone</fullName>
    </submittedName>
</protein>
<dbReference type="Gene3D" id="2.30.30.140">
    <property type="match status" value="1"/>
</dbReference>
<name>A0AA49FJE3_9PROT</name>
<proteinExistence type="inferred from homology"/>
<comment type="similarity">
    <text evidence="1">Belongs to the HupF/HypC family.</text>
</comment>
<dbReference type="InterPro" id="IPR019812">
    <property type="entry name" value="Hydgase_assmbl_chp_CS"/>
</dbReference>
<sequence length="81" mass="9046">MCLAIPSRILGIDDLMAVVDTAGERRQVSLMLMQEDVAVGDYVLVRQGSFAYERVDEARARESLALMEEVFARGLADVRAW</sequence>
<accession>A0AA49FJE3</accession>
<dbReference type="Proteomes" id="UP001234916">
    <property type="component" value="Chromosome"/>
</dbReference>
<dbReference type="KEGG" id="npv:OHM77_08995"/>
<reference evidence="2" key="1">
    <citation type="journal article" date="2023" name="Nat. Microbiol.">
        <title>Enrichment and characterization of a nitric oxide-reducing microbial community in a continuous bioreactor.</title>
        <authorList>
            <person name="Garrido-Amador P."/>
            <person name="Stortenbeker N."/>
            <person name="Wessels H.J.C.T."/>
            <person name="Speth D.R."/>
            <person name="Garcia-Heredia I."/>
            <person name="Kartal B."/>
        </authorList>
    </citation>
    <scope>NUCLEOTIDE SEQUENCE</scope>
    <source>
        <strain evidence="2">MAG1</strain>
    </source>
</reference>
<gene>
    <name evidence="2" type="ORF">OHM77_08995</name>
</gene>
<dbReference type="EMBL" id="CP107246">
    <property type="protein sequence ID" value="WIM04837.1"/>
    <property type="molecule type" value="Genomic_DNA"/>
</dbReference>
<dbReference type="PANTHER" id="PTHR35177">
    <property type="entry name" value="HYDROGENASE MATURATION FACTOR HYBG"/>
    <property type="match status" value="1"/>
</dbReference>
<dbReference type="AlphaFoldDB" id="A0AA49FJE3"/>
<evidence type="ECO:0000256" key="1">
    <source>
        <dbReference type="ARBA" id="ARBA00006018"/>
    </source>
</evidence>
<dbReference type="PROSITE" id="PS01097">
    <property type="entry name" value="HUPF_HYPC"/>
    <property type="match status" value="1"/>
</dbReference>
<dbReference type="GO" id="GO:0005506">
    <property type="term" value="F:iron ion binding"/>
    <property type="evidence" value="ECO:0007669"/>
    <property type="project" value="TreeGrafter"/>
</dbReference>
<dbReference type="SUPFAM" id="SSF159127">
    <property type="entry name" value="HupF/HypC-like"/>
    <property type="match status" value="1"/>
</dbReference>
<dbReference type="GO" id="GO:0051604">
    <property type="term" value="P:protein maturation"/>
    <property type="evidence" value="ECO:0007669"/>
    <property type="project" value="TreeGrafter"/>
</dbReference>
<organism evidence="2">
    <name type="scientific">Candidatus Nitricoxidivorans perseverans</name>
    <dbReference type="NCBI Taxonomy" id="2975601"/>
    <lineage>
        <taxon>Bacteria</taxon>
        <taxon>Pseudomonadati</taxon>
        <taxon>Pseudomonadota</taxon>
        <taxon>Betaproteobacteria</taxon>
        <taxon>Nitrosomonadales</taxon>
        <taxon>Sterolibacteriaceae</taxon>
        <taxon>Candidatus Nitricoxidivorans</taxon>
    </lineage>
</organism>
<dbReference type="Pfam" id="PF01455">
    <property type="entry name" value="HupF_HypC"/>
    <property type="match status" value="1"/>
</dbReference>
<dbReference type="PANTHER" id="PTHR35177:SF2">
    <property type="entry name" value="HYDROGENASE MATURATION FACTOR HYBG"/>
    <property type="match status" value="1"/>
</dbReference>
<evidence type="ECO:0000313" key="2">
    <source>
        <dbReference type="EMBL" id="WIM04837.1"/>
    </source>
</evidence>